<dbReference type="Gene3D" id="1.10.10.60">
    <property type="entry name" value="Homeodomain-like"/>
    <property type="match status" value="1"/>
</dbReference>
<feature type="domain" description="HTH araC/xylS-type" evidence="5">
    <location>
        <begin position="209"/>
        <end position="304"/>
    </location>
</feature>
<protein>
    <submittedName>
        <fullName evidence="6">Helix-turn-helix transcriptional regulator</fullName>
    </submittedName>
</protein>
<keyword evidence="3" id="KW-0804">Transcription</keyword>
<dbReference type="EMBL" id="JAPKNB010000008">
    <property type="protein sequence ID" value="MCX5566165.1"/>
    <property type="molecule type" value="Genomic_DNA"/>
</dbReference>
<comment type="caution">
    <text evidence="6">The sequence shown here is derived from an EMBL/GenBank/DDBJ whole genome shotgun (WGS) entry which is preliminary data.</text>
</comment>
<keyword evidence="2" id="KW-0238">DNA-binding</keyword>
<dbReference type="InterPro" id="IPR018060">
    <property type="entry name" value="HTH_AraC"/>
</dbReference>
<gene>
    <name evidence="6" type="ORF">OSH02_12400</name>
</gene>
<dbReference type="Pfam" id="PF12833">
    <property type="entry name" value="HTH_18"/>
    <property type="match status" value="1"/>
</dbReference>
<feature type="compositionally biased region" description="Polar residues" evidence="4">
    <location>
        <begin position="1"/>
        <end position="19"/>
    </location>
</feature>
<evidence type="ECO:0000256" key="1">
    <source>
        <dbReference type="ARBA" id="ARBA00023015"/>
    </source>
</evidence>
<dbReference type="Proteomes" id="UP001208074">
    <property type="component" value="Unassembled WGS sequence"/>
</dbReference>
<name>A0AAW5VXN2_9BURK</name>
<dbReference type="GO" id="GO:0000976">
    <property type="term" value="F:transcription cis-regulatory region binding"/>
    <property type="evidence" value="ECO:0007669"/>
    <property type="project" value="TreeGrafter"/>
</dbReference>
<dbReference type="RefSeq" id="WP_266140729.1">
    <property type="nucleotide sequence ID" value="NZ_JAPKNB010000008.1"/>
</dbReference>
<evidence type="ECO:0000259" key="5">
    <source>
        <dbReference type="PROSITE" id="PS01124"/>
    </source>
</evidence>
<dbReference type="PANTHER" id="PTHR47894:SF4">
    <property type="entry name" value="HTH-TYPE TRANSCRIPTIONAL REGULATOR GADX"/>
    <property type="match status" value="1"/>
</dbReference>
<organism evidence="6 7">
    <name type="scientific">Alcaligenes phenolicus</name>
    <dbReference type="NCBI Taxonomy" id="232846"/>
    <lineage>
        <taxon>Bacteria</taxon>
        <taxon>Pseudomonadati</taxon>
        <taxon>Pseudomonadota</taxon>
        <taxon>Betaproteobacteria</taxon>
        <taxon>Burkholderiales</taxon>
        <taxon>Alcaligenaceae</taxon>
        <taxon>Alcaligenes</taxon>
    </lineage>
</organism>
<dbReference type="GO" id="GO:0005829">
    <property type="term" value="C:cytosol"/>
    <property type="evidence" value="ECO:0007669"/>
    <property type="project" value="TreeGrafter"/>
</dbReference>
<evidence type="ECO:0000256" key="4">
    <source>
        <dbReference type="SAM" id="MobiDB-lite"/>
    </source>
</evidence>
<dbReference type="AlphaFoldDB" id="A0AAW5VXN2"/>
<dbReference type="InterPro" id="IPR009057">
    <property type="entry name" value="Homeodomain-like_sf"/>
</dbReference>
<keyword evidence="1" id="KW-0805">Transcription regulation</keyword>
<evidence type="ECO:0000313" key="6">
    <source>
        <dbReference type="EMBL" id="MCX5566165.1"/>
    </source>
</evidence>
<dbReference type="SUPFAM" id="SSF46689">
    <property type="entry name" value="Homeodomain-like"/>
    <property type="match status" value="1"/>
</dbReference>
<dbReference type="PANTHER" id="PTHR47894">
    <property type="entry name" value="HTH-TYPE TRANSCRIPTIONAL REGULATOR GADX"/>
    <property type="match status" value="1"/>
</dbReference>
<sequence>MSQRKQATAEPRQNAQAIAQATAEPEPCRHWSLLSGTPVLRRGLCALAQPVLTQVQYTPRFLFHDATVLLVAAGRLDLNDDLHPLAVDVVSDAPSSLLLVEPGTTVDLLKTPDGLEKRFRSVFLTLSTNLLELFQRDRSAPSSESSSLAPYRLAPLDEDLESTLRRVLESVDAKRVSDERLQCRLMDFLFALAERGYTFKGSKQSGTAGRLRTLIGEAPDQSWTAHEAGRALAMSEATLRRRLAGESVRFEELLIDTRMHHALMLLQTTSWTIPHIAQACGYQSRARFSDRFRARFGYLPSAVR</sequence>
<evidence type="ECO:0000313" key="7">
    <source>
        <dbReference type="Proteomes" id="UP001208074"/>
    </source>
</evidence>
<accession>A0AAW5VXN2</accession>
<dbReference type="SMART" id="SM00342">
    <property type="entry name" value="HTH_ARAC"/>
    <property type="match status" value="1"/>
</dbReference>
<dbReference type="PROSITE" id="PS01124">
    <property type="entry name" value="HTH_ARAC_FAMILY_2"/>
    <property type="match status" value="1"/>
</dbReference>
<proteinExistence type="predicted"/>
<evidence type="ECO:0000256" key="3">
    <source>
        <dbReference type="ARBA" id="ARBA00023163"/>
    </source>
</evidence>
<reference evidence="6" key="1">
    <citation type="submission" date="2022-11" db="EMBL/GenBank/DDBJ databases">
        <title>Biodiversity and phylogenetic relationships of bacteria.</title>
        <authorList>
            <person name="Machado R.A.R."/>
            <person name="Bhat A."/>
            <person name="Loulou A."/>
            <person name="Kallel S."/>
        </authorList>
    </citation>
    <scope>NUCLEOTIDE SEQUENCE</scope>
    <source>
        <strain evidence="6">DSM 16503</strain>
    </source>
</reference>
<dbReference type="GO" id="GO:0003700">
    <property type="term" value="F:DNA-binding transcription factor activity"/>
    <property type="evidence" value="ECO:0007669"/>
    <property type="project" value="InterPro"/>
</dbReference>
<feature type="region of interest" description="Disordered" evidence="4">
    <location>
        <begin position="1"/>
        <end position="23"/>
    </location>
</feature>
<evidence type="ECO:0000256" key="2">
    <source>
        <dbReference type="ARBA" id="ARBA00023125"/>
    </source>
</evidence>